<dbReference type="RefSeq" id="WP_330482908.1">
    <property type="nucleotide sequence ID" value="NZ_JAZBJZ010000020.1"/>
</dbReference>
<name>A0AAW9PX75_9CYAN</name>
<sequence>MASNEGILTAKLHDIERLLKLRESSEIPSKGYFEIMGGDKNFHRDRNIPHFKRHDGCWFDFAITIDETKSPAQIIGFDFEIRFPESCSASFLRFDLNLPGHDNEERQMRFHAHPSSDDIMIHSPPMTPLEILHLFLYGLELPKKPRSN</sequence>
<dbReference type="EMBL" id="JAZBJZ010000020">
    <property type="protein sequence ID" value="MEE3716479.1"/>
    <property type="molecule type" value="Genomic_DNA"/>
</dbReference>
<evidence type="ECO:0000313" key="1">
    <source>
        <dbReference type="EMBL" id="MEE3716479.1"/>
    </source>
</evidence>
<proteinExistence type="predicted"/>
<dbReference type="Proteomes" id="UP001333818">
    <property type="component" value="Unassembled WGS sequence"/>
</dbReference>
<evidence type="ECO:0000313" key="2">
    <source>
        <dbReference type="Proteomes" id="UP001333818"/>
    </source>
</evidence>
<accession>A0AAW9PX75</accession>
<organism evidence="1 2">
    <name type="scientific">Tumidithrix elongata BACA0141</name>
    <dbReference type="NCBI Taxonomy" id="2716417"/>
    <lineage>
        <taxon>Bacteria</taxon>
        <taxon>Bacillati</taxon>
        <taxon>Cyanobacteriota</taxon>
        <taxon>Cyanophyceae</taxon>
        <taxon>Pseudanabaenales</taxon>
        <taxon>Pseudanabaenaceae</taxon>
        <taxon>Tumidithrix</taxon>
        <taxon>Tumidithrix elongata</taxon>
    </lineage>
</organism>
<reference evidence="1" key="1">
    <citation type="submission" date="2024-01" db="EMBL/GenBank/DDBJ databases">
        <title>Bank of Algae and Cyanobacteria of the Azores (BACA) strain genomes.</title>
        <authorList>
            <person name="Luz R."/>
            <person name="Cordeiro R."/>
            <person name="Fonseca A."/>
            <person name="Goncalves V."/>
        </authorList>
    </citation>
    <scope>NUCLEOTIDE SEQUENCE</scope>
    <source>
        <strain evidence="1">BACA0141</strain>
    </source>
</reference>
<keyword evidence="2" id="KW-1185">Reference proteome</keyword>
<protein>
    <submittedName>
        <fullName evidence="1">Uncharacterized protein</fullName>
    </submittedName>
</protein>
<dbReference type="AlphaFoldDB" id="A0AAW9PX75"/>
<comment type="caution">
    <text evidence="1">The sequence shown here is derived from an EMBL/GenBank/DDBJ whole genome shotgun (WGS) entry which is preliminary data.</text>
</comment>
<gene>
    <name evidence="1" type="ORF">V2H45_06960</name>
</gene>